<name>A0AAU3HUU8_9ACTN</name>
<accession>A0AAU3HUU8</accession>
<protein>
    <submittedName>
        <fullName evidence="1">Uncharacterized protein</fullName>
    </submittedName>
</protein>
<organism evidence="1">
    <name type="scientific">Streptomyces sp. NBC_01393</name>
    <dbReference type="NCBI Taxonomy" id="2903851"/>
    <lineage>
        <taxon>Bacteria</taxon>
        <taxon>Bacillati</taxon>
        <taxon>Actinomycetota</taxon>
        <taxon>Actinomycetes</taxon>
        <taxon>Kitasatosporales</taxon>
        <taxon>Streptomycetaceae</taxon>
        <taxon>Streptomyces</taxon>
    </lineage>
</organism>
<evidence type="ECO:0000313" key="1">
    <source>
        <dbReference type="EMBL" id="WTZ06756.1"/>
    </source>
</evidence>
<sequence>MFDRLEIKVLPPGPRFSAQLRFWVNGEDVVEKTVGEGGRGPYAADALPADCPSSLRATGEARRLELGEPDCTGDCCGFLTVVVQRFGEIVQWSDWEVPWAAHTPTPHPLPEFHFDASQYDAEVARAESDRGAPKKFADLRKHCP</sequence>
<dbReference type="EMBL" id="CP109546">
    <property type="protein sequence ID" value="WTZ06756.1"/>
    <property type="molecule type" value="Genomic_DNA"/>
</dbReference>
<reference evidence="1" key="1">
    <citation type="submission" date="2022-10" db="EMBL/GenBank/DDBJ databases">
        <title>The complete genomes of actinobacterial strains from the NBC collection.</title>
        <authorList>
            <person name="Joergensen T.S."/>
            <person name="Alvarez Arevalo M."/>
            <person name="Sterndorff E.B."/>
            <person name="Faurdal D."/>
            <person name="Vuksanovic O."/>
            <person name="Mourched A.-S."/>
            <person name="Charusanti P."/>
            <person name="Shaw S."/>
            <person name="Blin K."/>
            <person name="Weber T."/>
        </authorList>
    </citation>
    <scope>NUCLEOTIDE SEQUENCE</scope>
    <source>
        <strain evidence="1">NBC_01393</strain>
    </source>
</reference>
<proteinExistence type="predicted"/>
<dbReference type="AlphaFoldDB" id="A0AAU3HUU8"/>
<gene>
    <name evidence="1" type="ORF">OG699_01125</name>
</gene>